<comment type="caution">
    <text evidence="4">The sequence shown here is derived from an EMBL/GenBank/DDBJ whole genome shotgun (WGS) entry which is preliminary data.</text>
</comment>
<dbReference type="PANTHER" id="PTHR45641">
    <property type="entry name" value="TETRATRICOPEPTIDE REPEAT PROTEIN (AFU_ORTHOLOGUE AFUA_6G03870)"/>
    <property type="match status" value="1"/>
</dbReference>
<dbReference type="InterPro" id="IPR011990">
    <property type="entry name" value="TPR-like_helical_dom_sf"/>
</dbReference>
<dbReference type="Gene3D" id="1.25.40.10">
    <property type="entry name" value="Tetratricopeptide repeat domain"/>
    <property type="match status" value="3"/>
</dbReference>
<dbReference type="PANTHER" id="PTHR45641:SF1">
    <property type="entry name" value="AAA+ ATPASE DOMAIN-CONTAINING PROTEIN"/>
    <property type="match status" value="1"/>
</dbReference>
<keyword evidence="6" id="KW-1185">Reference proteome</keyword>
<sequence length="922" mass="108625">MPAYLLCTLLYKYETKRHFQWKSIVQASVLMATNDEEGECRSYEHISQNDENQSRIYGNKENITLIWFDKRIQINSPDIQLTKVKFREINDYTILFTDMNECTQYIESIKTEKVLLIVSGVDAHDLLSKVHNLRQIDSVFIFCMNKAKYESILMENEDYSKIVGIFSEQSDLIKNIEHHIHLVGKQMDIFSLYTQNQKAARNLTKESASFIWHQLLKSILQKMPSGEHSAKREMLDKCRLYYRGNKKELRNIEKFDKTYSKREAIKWYTKDSFIFKLINKALRTEDVEALYTFRFYLIDLCSQLEDNHRLVLEFYDTLLLYRGAKHTEVEIQRLKDSIGHLILTNGFLSTSKSVRVAEIYAGIEENFDRNEFESIIYEINYKTSENPETILGDISGESEFSEEEYLFDLGTVFQVENVIFDEKRRCWICQMSPSNKGSEIAKEYVEFQRNEMNNKKTNIFVLFGNLLYDMGEYIKSRNYFQNLLSQSSIFDSSSLIDIYQGLAHALIGTTQFDLSQKYLQDAYDLCVTIEPFSGKCAQILGYMGYINVCQGKFDIALDFYFKGLQTIELNAQNRKHIFYLFNKIGLAYYSKGQDDLSLEYLNKSFEYLENLVPEDHPDTGEYYNNMCMVHYHKGSYDLALFYQRKAYESSQRLYPADNHMYLSVDLNNIGKCYYKKCEYKQAIECFEKSLHIARRVLQESDNYMDMGISISNIGKCFYRQKNYSEALKQYEITFALLTKDNLHDHIDMAYTLKNIGEVYLDLLNFDLALSYFKRALFLYEKAFHGGQHRDIAKCLNLIGQVYYYENTDNDDETCLNYYNKALSIWQNVLPNTHPDLALCYKNITLFYLNRKSDTIQAEKYFQIAYMISMFTLTNDHPFVIEMCNIKQIIVKYQKKTSIKMQIDTSKLILFLLIYTVGFCFFL</sequence>
<proteinExistence type="predicted"/>
<evidence type="ECO:0000313" key="5">
    <source>
        <dbReference type="EMBL" id="CAF1149121.1"/>
    </source>
</evidence>
<reference evidence="4" key="1">
    <citation type="submission" date="2021-02" db="EMBL/GenBank/DDBJ databases">
        <authorList>
            <person name="Nowell W R."/>
        </authorList>
    </citation>
    <scope>NUCLEOTIDE SEQUENCE</scope>
</reference>
<keyword evidence="1" id="KW-0677">Repeat</keyword>
<dbReference type="Proteomes" id="UP000663852">
    <property type="component" value="Unassembled WGS sequence"/>
</dbReference>
<gene>
    <name evidence="5" type="ORF">EDS130_LOCUS22512</name>
    <name evidence="4" type="ORF">XAT740_LOCUS4066</name>
</gene>
<dbReference type="EMBL" id="CAJNOR010000161">
    <property type="protein sequence ID" value="CAF0823147.1"/>
    <property type="molecule type" value="Genomic_DNA"/>
</dbReference>
<dbReference type="Gene3D" id="3.90.176.10">
    <property type="entry name" value="Toxin ADP-ribosyltransferase, Chain A, domain 1"/>
    <property type="match status" value="1"/>
</dbReference>
<protein>
    <submittedName>
        <fullName evidence="4">Uncharacterized protein</fullName>
    </submittedName>
</protein>
<dbReference type="SUPFAM" id="SSF56399">
    <property type="entry name" value="ADP-ribosylation"/>
    <property type="match status" value="1"/>
</dbReference>
<evidence type="ECO:0000256" key="3">
    <source>
        <dbReference type="PROSITE-ProRule" id="PRU00339"/>
    </source>
</evidence>
<feature type="repeat" description="TPR" evidence="3">
    <location>
        <begin position="663"/>
        <end position="696"/>
    </location>
</feature>
<dbReference type="AlphaFoldDB" id="A0A813UAG1"/>
<dbReference type="Pfam" id="PF13424">
    <property type="entry name" value="TPR_12"/>
    <property type="match status" value="2"/>
</dbReference>
<dbReference type="SUPFAM" id="SSF48452">
    <property type="entry name" value="TPR-like"/>
    <property type="match status" value="3"/>
</dbReference>
<keyword evidence="2 3" id="KW-0802">TPR repeat</keyword>
<dbReference type="PROSITE" id="PS50005">
    <property type="entry name" value="TPR"/>
    <property type="match status" value="2"/>
</dbReference>
<dbReference type="PROSITE" id="PS51996">
    <property type="entry name" value="TR_MART"/>
    <property type="match status" value="1"/>
</dbReference>
<evidence type="ECO:0000256" key="1">
    <source>
        <dbReference type="ARBA" id="ARBA00022737"/>
    </source>
</evidence>
<evidence type="ECO:0000313" key="6">
    <source>
        <dbReference type="Proteomes" id="UP000663828"/>
    </source>
</evidence>
<dbReference type="OrthoDB" id="421075at2759"/>
<evidence type="ECO:0000256" key="2">
    <source>
        <dbReference type="ARBA" id="ARBA00022803"/>
    </source>
</evidence>
<dbReference type="Proteomes" id="UP000663828">
    <property type="component" value="Unassembled WGS sequence"/>
</dbReference>
<dbReference type="EMBL" id="CAJNOJ010000118">
    <property type="protein sequence ID" value="CAF1149121.1"/>
    <property type="molecule type" value="Genomic_DNA"/>
</dbReference>
<organism evidence="4 6">
    <name type="scientific">Adineta ricciae</name>
    <name type="common">Rotifer</name>
    <dbReference type="NCBI Taxonomy" id="249248"/>
    <lineage>
        <taxon>Eukaryota</taxon>
        <taxon>Metazoa</taxon>
        <taxon>Spiralia</taxon>
        <taxon>Gnathifera</taxon>
        <taxon>Rotifera</taxon>
        <taxon>Eurotatoria</taxon>
        <taxon>Bdelloidea</taxon>
        <taxon>Adinetida</taxon>
        <taxon>Adinetidae</taxon>
        <taxon>Adineta</taxon>
    </lineage>
</organism>
<accession>A0A813UAG1</accession>
<name>A0A813UAG1_ADIRI</name>
<dbReference type="InterPro" id="IPR019734">
    <property type="entry name" value="TPR_rpt"/>
</dbReference>
<dbReference type="SMART" id="SM00028">
    <property type="entry name" value="TPR"/>
    <property type="match status" value="9"/>
</dbReference>
<evidence type="ECO:0000313" key="4">
    <source>
        <dbReference type="EMBL" id="CAF0823147.1"/>
    </source>
</evidence>
<feature type="repeat" description="TPR" evidence="3">
    <location>
        <begin position="749"/>
        <end position="782"/>
    </location>
</feature>